<keyword evidence="1" id="KW-0175">Coiled coil</keyword>
<name>A0A6H1ZUZ2_9ZZZZ</name>
<accession>A0A6H1ZUZ2</accession>
<reference evidence="2" key="1">
    <citation type="submission" date="2020-03" db="EMBL/GenBank/DDBJ databases">
        <title>The deep terrestrial virosphere.</title>
        <authorList>
            <person name="Holmfeldt K."/>
            <person name="Nilsson E."/>
            <person name="Simone D."/>
            <person name="Lopez-Fernandez M."/>
            <person name="Wu X."/>
            <person name="de Brujin I."/>
            <person name="Lundin D."/>
            <person name="Andersson A."/>
            <person name="Bertilsson S."/>
            <person name="Dopson M."/>
        </authorList>
    </citation>
    <scope>NUCLEOTIDE SEQUENCE</scope>
    <source>
        <strain evidence="2">TM448A01952</strain>
    </source>
</reference>
<protein>
    <submittedName>
        <fullName evidence="2">Uncharacterized protein</fullName>
    </submittedName>
</protein>
<dbReference type="Gene3D" id="3.90.20.10">
    <property type="match status" value="1"/>
</dbReference>
<evidence type="ECO:0000256" key="1">
    <source>
        <dbReference type="SAM" id="Coils"/>
    </source>
</evidence>
<evidence type="ECO:0000313" key="2">
    <source>
        <dbReference type="EMBL" id="QJA51020.1"/>
    </source>
</evidence>
<dbReference type="AlphaFoldDB" id="A0A6H1ZUZ2"/>
<gene>
    <name evidence="2" type="ORF">TM448A01952_0004</name>
</gene>
<dbReference type="EMBL" id="MT144232">
    <property type="protein sequence ID" value="QJA51020.1"/>
    <property type="molecule type" value="Genomic_DNA"/>
</dbReference>
<proteinExistence type="predicted"/>
<sequence>MIKKLKKIGQIGIATALIGGSFALLGSVIAAWATASNKIAGTETRIGVVAERENNHYAEIERRFDETNRRFDKIDARFDKLESLIKNQK</sequence>
<organism evidence="2">
    <name type="scientific">viral metagenome</name>
    <dbReference type="NCBI Taxonomy" id="1070528"/>
    <lineage>
        <taxon>unclassified sequences</taxon>
        <taxon>metagenomes</taxon>
        <taxon>organismal metagenomes</taxon>
    </lineage>
</organism>
<feature type="coiled-coil region" evidence="1">
    <location>
        <begin position="50"/>
        <end position="77"/>
    </location>
</feature>